<reference evidence="1 2" key="1">
    <citation type="journal article" date="2020" name="Cell">
        <title>Large-Scale Comparative Analyses of Tick Genomes Elucidate Their Genetic Diversity and Vector Capacities.</title>
        <authorList>
            <consortium name="Tick Genome and Microbiome Consortium (TIGMIC)"/>
            <person name="Jia N."/>
            <person name="Wang J."/>
            <person name="Shi W."/>
            <person name="Du L."/>
            <person name="Sun Y."/>
            <person name="Zhan W."/>
            <person name="Jiang J.F."/>
            <person name="Wang Q."/>
            <person name="Zhang B."/>
            <person name="Ji P."/>
            <person name="Bell-Sakyi L."/>
            <person name="Cui X.M."/>
            <person name="Yuan T.T."/>
            <person name="Jiang B.G."/>
            <person name="Yang W.F."/>
            <person name="Lam T.T."/>
            <person name="Chang Q.C."/>
            <person name="Ding S.J."/>
            <person name="Wang X.J."/>
            <person name="Zhu J.G."/>
            <person name="Ruan X.D."/>
            <person name="Zhao L."/>
            <person name="Wei J.T."/>
            <person name="Ye R.Z."/>
            <person name="Que T.C."/>
            <person name="Du C.H."/>
            <person name="Zhou Y.H."/>
            <person name="Cheng J.X."/>
            <person name="Dai P.F."/>
            <person name="Guo W.B."/>
            <person name="Han X.H."/>
            <person name="Huang E.J."/>
            <person name="Li L.F."/>
            <person name="Wei W."/>
            <person name="Gao Y.C."/>
            <person name="Liu J.Z."/>
            <person name="Shao H.Z."/>
            <person name="Wang X."/>
            <person name="Wang C.C."/>
            <person name="Yang T.C."/>
            <person name="Huo Q.B."/>
            <person name="Li W."/>
            <person name="Chen H.Y."/>
            <person name="Chen S.E."/>
            <person name="Zhou L.G."/>
            <person name="Ni X.B."/>
            <person name="Tian J.H."/>
            <person name="Sheng Y."/>
            <person name="Liu T."/>
            <person name="Pan Y.S."/>
            <person name="Xia L.Y."/>
            <person name="Li J."/>
            <person name="Zhao F."/>
            <person name="Cao W.C."/>
        </authorList>
    </citation>
    <scope>NUCLEOTIDE SEQUENCE [LARGE SCALE GENOMIC DNA]</scope>
    <source>
        <strain evidence="1">Iper-2018</strain>
    </source>
</reference>
<accession>A0AC60Q615</accession>
<dbReference type="EMBL" id="JABSTQ010009532">
    <property type="protein sequence ID" value="KAG0428377.1"/>
    <property type="molecule type" value="Genomic_DNA"/>
</dbReference>
<sequence length="87" mass="9694">RSPAPQHIAASQLQAINNTAIATYGKRSLTVDFRLRHTFCWVFVCAVVPHAIIRADVLTSFGPLVDVKGRCFRDESTRLTVQGMLRP</sequence>
<organism evidence="1 2">
    <name type="scientific">Ixodes persulcatus</name>
    <name type="common">Taiga tick</name>
    <dbReference type="NCBI Taxonomy" id="34615"/>
    <lineage>
        <taxon>Eukaryota</taxon>
        <taxon>Metazoa</taxon>
        <taxon>Ecdysozoa</taxon>
        <taxon>Arthropoda</taxon>
        <taxon>Chelicerata</taxon>
        <taxon>Arachnida</taxon>
        <taxon>Acari</taxon>
        <taxon>Parasitiformes</taxon>
        <taxon>Ixodida</taxon>
        <taxon>Ixodoidea</taxon>
        <taxon>Ixodidae</taxon>
        <taxon>Ixodinae</taxon>
        <taxon>Ixodes</taxon>
    </lineage>
</organism>
<name>A0AC60Q615_IXOPE</name>
<dbReference type="Proteomes" id="UP000805193">
    <property type="component" value="Unassembled WGS sequence"/>
</dbReference>
<proteinExistence type="predicted"/>
<keyword evidence="2" id="KW-1185">Reference proteome</keyword>
<evidence type="ECO:0000313" key="2">
    <source>
        <dbReference type="Proteomes" id="UP000805193"/>
    </source>
</evidence>
<protein>
    <submittedName>
        <fullName evidence="1">Uncharacterized protein</fullName>
    </submittedName>
</protein>
<comment type="caution">
    <text evidence="1">The sequence shown here is derived from an EMBL/GenBank/DDBJ whole genome shotgun (WGS) entry which is preliminary data.</text>
</comment>
<evidence type="ECO:0000313" key="1">
    <source>
        <dbReference type="EMBL" id="KAG0428377.1"/>
    </source>
</evidence>
<feature type="non-terminal residue" evidence="1">
    <location>
        <position position="1"/>
    </location>
</feature>
<gene>
    <name evidence="1" type="ORF">HPB47_024640</name>
</gene>